<keyword evidence="2" id="KW-1185">Reference proteome</keyword>
<evidence type="ECO:0000313" key="2">
    <source>
        <dbReference type="Proteomes" id="UP001165986"/>
    </source>
</evidence>
<dbReference type="Gene3D" id="3.40.50.450">
    <property type="match status" value="1"/>
</dbReference>
<dbReference type="Proteomes" id="UP001165986">
    <property type="component" value="Unassembled WGS sequence"/>
</dbReference>
<dbReference type="Pfam" id="PF06908">
    <property type="entry name" value="YpsA"/>
    <property type="match status" value="1"/>
</dbReference>
<accession>A0AA40VQ36</accession>
<proteinExistence type="predicted"/>
<comment type="caution">
    <text evidence="1">The sequence shown here is derived from an EMBL/GenBank/DDBJ whole genome shotgun (WGS) entry which is preliminary data.</text>
</comment>
<reference evidence="1" key="1">
    <citation type="submission" date="2019-07" db="EMBL/GenBank/DDBJ databases">
        <title>Toxilogical consequences of a new and cryptic species of cyanobacteria (Komarekiella delphini-convector) recovered from the epidermis of a bottlenose dolphin and 1500 ft. in the air.</title>
        <authorList>
            <person name="Brown A.O."/>
            <person name="Dvorak P."/>
            <person name="Villanueva C.D."/>
            <person name="Foss A.J."/>
            <person name="Garvey A.D."/>
            <person name="Gibson Q.A."/>
            <person name="Johansen J.R."/>
            <person name="Casamatta D.A."/>
        </authorList>
    </citation>
    <scope>NUCLEOTIDE SEQUENCE</scope>
    <source>
        <strain evidence="1">SJRDD-AB1</strain>
    </source>
</reference>
<dbReference type="PANTHER" id="PTHR38440:SF1">
    <property type="entry name" value="UPF0398 PROTEIN SPR0331"/>
    <property type="match status" value="1"/>
</dbReference>
<dbReference type="SUPFAM" id="SSF102405">
    <property type="entry name" value="MCP/YpsA-like"/>
    <property type="match status" value="1"/>
</dbReference>
<dbReference type="EMBL" id="VJXY01000004">
    <property type="protein sequence ID" value="MBD6615362.1"/>
    <property type="molecule type" value="Genomic_DNA"/>
</dbReference>
<organism evidence="1 2">
    <name type="scientific">Komarekiella delphini-convector SJRDD-AB1</name>
    <dbReference type="NCBI Taxonomy" id="2593771"/>
    <lineage>
        <taxon>Bacteria</taxon>
        <taxon>Bacillati</taxon>
        <taxon>Cyanobacteriota</taxon>
        <taxon>Cyanophyceae</taxon>
        <taxon>Nostocales</taxon>
        <taxon>Nostocaceae</taxon>
        <taxon>Komarekiella</taxon>
        <taxon>Komarekiella delphini-convector</taxon>
    </lineage>
</organism>
<sequence length="334" mass="38074">MSNNHPYKIIPDRITKLASYQIFVFGSNTEGRHGAGSALFARQYCNAECGNPQGRQGQSWAIATKDLSKGIRSIPLLQIKSQIEKLVEYANTHSELEFLTTRIGCNLAGYTDLEIASLIGNFNLPPNIWLPQEFVDCLIEDKPTLKVAFMGNRHQKFDESRWKQVRSRLEGMIVRACVREATLQEYRALEWGYKRIQFYSGMALGVDTTAVEIILGLKDKYPIEINLTAVVLCTNQDAKWNNLDKQKYHWLLSQCDAIKFVSNLPYQEAGGIKCLNARNRWIINQIKNVHDMMIAIWDGQPGGTANCIADATKLNRRVIIYNWVTSTYQKFGNW</sequence>
<dbReference type="RefSeq" id="WP_191756601.1">
    <property type="nucleotide sequence ID" value="NZ_VJXY01000004.1"/>
</dbReference>
<evidence type="ECO:0000313" key="1">
    <source>
        <dbReference type="EMBL" id="MBD6615362.1"/>
    </source>
</evidence>
<dbReference type="InterPro" id="IPR010697">
    <property type="entry name" value="YspA"/>
</dbReference>
<protein>
    <submittedName>
        <fullName evidence="1">DUF1273 family protein</fullName>
    </submittedName>
</protein>
<dbReference type="PANTHER" id="PTHR38440">
    <property type="entry name" value="UPF0398 PROTEIN YPSA"/>
    <property type="match status" value="1"/>
</dbReference>
<dbReference type="AlphaFoldDB" id="A0AA40VQ36"/>
<gene>
    <name evidence="1" type="ORF">FNW02_05765</name>
</gene>
<name>A0AA40VQ36_9NOST</name>